<protein>
    <recommendedName>
        <fullName evidence="3">Transposase MuDR plant domain-containing protein</fullName>
    </recommendedName>
</protein>
<dbReference type="EMBL" id="SDMP01000013">
    <property type="protein sequence ID" value="RYR19353.1"/>
    <property type="molecule type" value="Genomic_DNA"/>
</dbReference>
<proteinExistence type="predicted"/>
<evidence type="ECO:0000313" key="1">
    <source>
        <dbReference type="EMBL" id="RYR19353.1"/>
    </source>
</evidence>
<gene>
    <name evidence="1" type="ORF">Ahy_B03g064112</name>
</gene>
<accession>A0A444ZYR6</accession>
<evidence type="ECO:0008006" key="3">
    <source>
        <dbReference type="Google" id="ProtNLM"/>
    </source>
</evidence>
<name>A0A444ZYR6_ARAHY</name>
<organism evidence="1 2">
    <name type="scientific">Arachis hypogaea</name>
    <name type="common">Peanut</name>
    <dbReference type="NCBI Taxonomy" id="3818"/>
    <lineage>
        <taxon>Eukaryota</taxon>
        <taxon>Viridiplantae</taxon>
        <taxon>Streptophyta</taxon>
        <taxon>Embryophyta</taxon>
        <taxon>Tracheophyta</taxon>
        <taxon>Spermatophyta</taxon>
        <taxon>Magnoliopsida</taxon>
        <taxon>eudicotyledons</taxon>
        <taxon>Gunneridae</taxon>
        <taxon>Pentapetalae</taxon>
        <taxon>rosids</taxon>
        <taxon>fabids</taxon>
        <taxon>Fabales</taxon>
        <taxon>Fabaceae</taxon>
        <taxon>Papilionoideae</taxon>
        <taxon>50 kb inversion clade</taxon>
        <taxon>dalbergioids sensu lato</taxon>
        <taxon>Dalbergieae</taxon>
        <taxon>Pterocarpus clade</taxon>
        <taxon>Arachis</taxon>
    </lineage>
</organism>
<sequence length="349" mass="39563">MVVVVEGVFGRENLHWVKLWEVVEEEEEVEDSHELRRLRGGCSGGGGGGGGRVLGRGGEWRVLPVGCVKKIRLGEVEVMEDIANMRVYYNGEIIPNTHERVTFVCECPFSFTIPCTMSFVELQNGLCENIQSHISKRVSNILYRNPIQVFVSNNVHTDDACMQWMFYIYQQTQFHVPMIELYVEFEQRTGMVAVGDNVNVDELGNIDWEEDNNDSEEEFEANYEVDDENDDEDLVGNPMVQNEAHAIVSQHPFGVPSFMRTLDLEAMRSPEFSEYANIGESNVAAEDGEFSVGMEFGFRELVISAIKSYTISRGVDYTVYESEPQIFYAKCKGYSAGCDWLIRGRSLCP</sequence>
<dbReference type="Proteomes" id="UP000289738">
    <property type="component" value="Chromosome B03"/>
</dbReference>
<comment type="caution">
    <text evidence="1">The sequence shown here is derived from an EMBL/GenBank/DDBJ whole genome shotgun (WGS) entry which is preliminary data.</text>
</comment>
<keyword evidence="2" id="KW-1185">Reference proteome</keyword>
<reference evidence="1 2" key="1">
    <citation type="submission" date="2019-01" db="EMBL/GenBank/DDBJ databases">
        <title>Sequencing of cultivated peanut Arachis hypogaea provides insights into genome evolution and oil improvement.</title>
        <authorList>
            <person name="Chen X."/>
        </authorList>
    </citation>
    <scope>NUCLEOTIDE SEQUENCE [LARGE SCALE GENOMIC DNA]</scope>
    <source>
        <strain evidence="2">cv. Fuhuasheng</strain>
        <tissue evidence="1">Leaves</tissue>
    </source>
</reference>
<evidence type="ECO:0000313" key="2">
    <source>
        <dbReference type="Proteomes" id="UP000289738"/>
    </source>
</evidence>
<dbReference type="AlphaFoldDB" id="A0A444ZYR6"/>